<dbReference type="Proteomes" id="UP000542776">
    <property type="component" value="Unassembled WGS sequence"/>
</dbReference>
<evidence type="ECO:0000313" key="1">
    <source>
        <dbReference type="EMBL" id="MBB3999272.1"/>
    </source>
</evidence>
<sequence>MKLRHAGIGGLALAAAAGAGFLALAWESEIAPVARPQVAAFDPALVKQGADLAAVGNCVVCHTAPGGKPFAGGLELPTPFGTLYSTNITPDEATGIGRWSEAAFGRSMREGVDRAGRHLYIRHSPTIISRSSPTTTTARSTPI</sequence>
<dbReference type="RefSeq" id="WP_246393195.1">
    <property type="nucleotide sequence ID" value="NZ_JACIEK010000009.1"/>
</dbReference>
<keyword evidence="2" id="KW-1185">Reference proteome</keyword>
<protein>
    <submittedName>
        <fullName evidence="1">Mono/diheme cytochrome c family protein</fullName>
    </submittedName>
</protein>
<dbReference type="InterPro" id="IPR036909">
    <property type="entry name" value="Cyt_c-like_dom_sf"/>
</dbReference>
<dbReference type="InterPro" id="IPR051459">
    <property type="entry name" value="Cytochrome_c-type_DH"/>
</dbReference>
<proteinExistence type="predicted"/>
<dbReference type="GO" id="GO:0020037">
    <property type="term" value="F:heme binding"/>
    <property type="evidence" value="ECO:0007669"/>
    <property type="project" value="InterPro"/>
</dbReference>
<dbReference type="SUPFAM" id="SSF46626">
    <property type="entry name" value="Cytochrome c"/>
    <property type="match status" value="1"/>
</dbReference>
<comment type="caution">
    <text evidence="1">The sequence shown here is derived from an EMBL/GenBank/DDBJ whole genome shotgun (WGS) entry which is preliminary data.</text>
</comment>
<evidence type="ECO:0000313" key="2">
    <source>
        <dbReference type="Proteomes" id="UP000542776"/>
    </source>
</evidence>
<dbReference type="AlphaFoldDB" id="A0A7W6H639"/>
<dbReference type="PANTHER" id="PTHR35008:SF8">
    <property type="entry name" value="ALCOHOL DEHYDROGENASE CYTOCHROME C SUBUNIT"/>
    <property type="match status" value="1"/>
</dbReference>
<organism evidence="1 2">
    <name type="scientific">Aureimonas pseudogalii</name>
    <dbReference type="NCBI Taxonomy" id="1744844"/>
    <lineage>
        <taxon>Bacteria</taxon>
        <taxon>Pseudomonadati</taxon>
        <taxon>Pseudomonadota</taxon>
        <taxon>Alphaproteobacteria</taxon>
        <taxon>Hyphomicrobiales</taxon>
        <taxon>Aurantimonadaceae</taxon>
        <taxon>Aureimonas</taxon>
    </lineage>
</organism>
<name>A0A7W6H639_9HYPH</name>
<dbReference type="GO" id="GO:0009055">
    <property type="term" value="F:electron transfer activity"/>
    <property type="evidence" value="ECO:0007669"/>
    <property type="project" value="InterPro"/>
</dbReference>
<accession>A0A7W6H639</accession>
<reference evidence="1 2" key="1">
    <citation type="submission" date="2020-08" db="EMBL/GenBank/DDBJ databases">
        <title>Genomic Encyclopedia of Type Strains, Phase IV (KMG-IV): sequencing the most valuable type-strain genomes for metagenomic binning, comparative biology and taxonomic classification.</title>
        <authorList>
            <person name="Goeker M."/>
        </authorList>
    </citation>
    <scope>NUCLEOTIDE SEQUENCE [LARGE SCALE GENOMIC DNA]</scope>
    <source>
        <strain evidence="1 2">DSM 102238</strain>
    </source>
</reference>
<gene>
    <name evidence="1" type="ORF">GGR04_003141</name>
</gene>
<dbReference type="PANTHER" id="PTHR35008">
    <property type="entry name" value="BLL4482 PROTEIN-RELATED"/>
    <property type="match status" value="1"/>
</dbReference>
<dbReference type="EMBL" id="JACIEK010000009">
    <property type="protein sequence ID" value="MBB3999272.1"/>
    <property type="molecule type" value="Genomic_DNA"/>
</dbReference>